<name>A0A3B0XN63_9ZZZZ</name>
<keyword evidence="1" id="KW-1133">Transmembrane helix</keyword>
<evidence type="ECO:0008006" key="3">
    <source>
        <dbReference type="Google" id="ProtNLM"/>
    </source>
</evidence>
<dbReference type="InterPro" id="IPR032690">
    <property type="entry name" value="CarS"/>
</dbReference>
<dbReference type="EMBL" id="UOFF01000421">
    <property type="protein sequence ID" value="VAW57574.1"/>
    <property type="molecule type" value="Genomic_DNA"/>
</dbReference>
<reference evidence="2" key="1">
    <citation type="submission" date="2018-06" db="EMBL/GenBank/DDBJ databases">
        <authorList>
            <person name="Zhirakovskaya E."/>
        </authorList>
    </citation>
    <scope>NUCLEOTIDE SEQUENCE</scope>
</reference>
<keyword evidence="1" id="KW-0472">Membrane</keyword>
<dbReference type="PANTHER" id="PTHR39650">
    <property type="entry name" value="CDP-ARCHAEOL SYNTHASE"/>
    <property type="match status" value="1"/>
</dbReference>
<dbReference type="Pfam" id="PF01864">
    <property type="entry name" value="CarS-like"/>
    <property type="match status" value="1"/>
</dbReference>
<organism evidence="2">
    <name type="scientific">hydrothermal vent metagenome</name>
    <dbReference type="NCBI Taxonomy" id="652676"/>
    <lineage>
        <taxon>unclassified sequences</taxon>
        <taxon>metagenomes</taxon>
        <taxon>ecological metagenomes</taxon>
    </lineage>
</organism>
<accession>A0A3B0XN63</accession>
<feature type="transmembrane region" description="Helical" evidence="1">
    <location>
        <begin position="55"/>
        <end position="85"/>
    </location>
</feature>
<protein>
    <recommendedName>
        <fullName evidence="3">CDP-archaeol synthase</fullName>
    </recommendedName>
</protein>
<keyword evidence="1" id="KW-0812">Transmembrane</keyword>
<evidence type="ECO:0000256" key="1">
    <source>
        <dbReference type="SAM" id="Phobius"/>
    </source>
</evidence>
<gene>
    <name evidence="2" type="ORF">MNBD_GAMMA07-727</name>
</gene>
<sequence length="160" mass="18019">MISFIHLLLMIVAANSSPIIMYKLLHHKYNYAIDAGLIFFDDQPLLGTSKTWRGIISSLLITSIIGIILGYAASIGFLISLLAMAGDLCSSFIKRRLKRPPSSKAILLDQIPESLLPAAVMMHLFGLNYFSVFALTSLFIIFEIYMSKILYLWGIRKRPY</sequence>
<proteinExistence type="predicted"/>
<dbReference type="PANTHER" id="PTHR39650:SF1">
    <property type="entry name" value="CDP-ARCHAEOL SYNTHASE"/>
    <property type="match status" value="1"/>
</dbReference>
<dbReference type="AlphaFoldDB" id="A0A3B0XN63"/>
<evidence type="ECO:0000313" key="2">
    <source>
        <dbReference type="EMBL" id="VAW57574.1"/>
    </source>
</evidence>